<protein>
    <submittedName>
        <fullName evidence="7">MBL fold metallo-hydrolase</fullName>
    </submittedName>
</protein>
<name>A0ABW0VUY9_9BACL</name>
<comment type="catalytic activity">
    <reaction evidence="5">
        <text>3',5'-cyclic UMP + H2O = UMP + H(+)</text>
        <dbReference type="Rhea" id="RHEA:70575"/>
        <dbReference type="ChEBI" id="CHEBI:15377"/>
        <dbReference type="ChEBI" id="CHEBI:15378"/>
        <dbReference type="ChEBI" id="CHEBI:57865"/>
        <dbReference type="ChEBI" id="CHEBI:184387"/>
    </reaction>
    <physiologicalReaction direction="left-to-right" evidence="5">
        <dbReference type="Rhea" id="RHEA:70576"/>
    </physiologicalReaction>
</comment>
<proteinExistence type="predicted"/>
<dbReference type="SMART" id="SM00849">
    <property type="entry name" value="Lactamase_B"/>
    <property type="match status" value="1"/>
</dbReference>
<dbReference type="InterPro" id="IPR001279">
    <property type="entry name" value="Metallo-B-lactamas"/>
</dbReference>
<dbReference type="EMBL" id="JBHSOW010000040">
    <property type="protein sequence ID" value="MFC5649695.1"/>
    <property type="molecule type" value="Genomic_DNA"/>
</dbReference>
<evidence type="ECO:0000259" key="6">
    <source>
        <dbReference type="SMART" id="SM00849"/>
    </source>
</evidence>
<organism evidence="7 8">
    <name type="scientific">Paenibacillus solisilvae</name>
    <dbReference type="NCBI Taxonomy" id="2486751"/>
    <lineage>
        <taxon>Bacteria</taxon>
        <taxon>Bacillati</taxon>
        <taxon>Bacillota</taxon>
        <taxon>Bacilli</taxon>
        <taxon>Bacillales</taxon>
        <taxon>Paenibacillaceae</taxon>
        <taxon>Paenibacillus</taxon>
    </lineage>
</organism>
<keyword evidence="2" id="KW-0862">Zinc</keyword>
<feature type="domain" description="Metallo-beta-lactamase" evidence="6">
    <location>
        <begin position="21"/>
        <end position="203"/>
    </location>
</feature>
<dbReference type="RefSeq" id="WP_379188227.1">
    <property type="nucleotide sequence ID" value="NZ_JBHSOW010000040.1"/>
</dbReference>
<dbReference type="SUPFAM" id="SSF56281">
    <property type="entry name" value="Metallo-hydrolase/oxidoreductase"/>
    <property type="match status" value="1"/>
</dbReference>
<keyword evidence="1" id="KW-0540">Nuclease</keyword>
<evidence type="ECO:0000256" key="3">
    <source>
        <dbReference type="ARBA" id="ARBA00034221"/>
    </source>
</evidence>
<dbReference type="InterPro" id="IPR036866">
    <property type="entry name" value="RibonucZ/Hydroxyglut_hydro"/>
</dbReference>
<sequence>MNPTKIMFLGTSSALPDAGGDTVSFLINDRYLVDTGWAAVGNMRKLEVDPAQIEYLLFTHLHHDHYLSLPSLLFYFLSVRKPLKDLKIIGPADDVERVVKLAMNFLQTDNFYPDCSFPTVIPLTPGDSYEDENFNVATSSTKHPVQGLCYRFKDKQTGKFFSFTGDTAYHPPIIDLIKGSPLLIHEASMGPIAANPSDNAYLHSGAIDAAEIAKAADVGKLLLVHGSKSISEASVEAARKIFLKPVEWPKDGQAYIL</sequence>
<evidence type="ECO:0000256" key="4">
    <source>
        <dbReference type="ARBA" id="ARBA00034301"/>
    </source>
</evidence>
<evidence type="ECO:0000256" key="2">
    <source>
        <dbReference type="ARBA" id="ARBA00022833"/>
    </source>
</evidence>
<keyword evidence="1" id="KW-0378">Hydrolase</keyword>
<comment type="function">
    <text evidence="4">Counteracts the endogenous Pycsar antiviral defense system. Phosphodiesterase that enables metal-dependent hydrolysis of host cyclic nucleotide Pycsar defense signals such as cCMP and cUMP.</text>
</comment>
<gene>
    <name evidence="7" type="ORF">ACFPYJ_11290</name>
</gene>
<reference evidence="8" key="1">
    <citation type="journal article" date="2019" name="Int. J. Syst. Evol. Microbiol.">
        <title>The Global Catalogue of Microorganisms (GCM) 10K type strain sequencing project: providing services to taxonomists for standard genome sequencing and annotation.</title>
        <authorList>
            <consortium name="The Broad Institute Genomics Platform"/>
            <consortium name="The Broad Institute Genome Sequencing Center for Infectious Disease"/>
            <person name="Wu L."/>
            <person name="Ma J."/>
        </authorList>
    </citation>
    <scope>NUCLEOTIDE SEQUENCE [LARGE SCALE GENOMIC DNA]</scope>
    <source>
        <strain evidence="8">CGMCC 1.3240</strain>
    </source>
</reference>
<dbReference type="Proteomes" id="UP001596047">
    <property type="component" value="Unassembled WGS sequence"/>
</dbReference>
<keyword evidence="8" id="KW-1185">Reference proteome</keyword>
<dbReference type="Gene3D" id="3.60.15.10">
    <property type="entry name" value="Ribonuclease Z/Hydroxyacylglutathione hydrolase-like"/>
    <property type="match status" value="1"/>
</dbReference>
<evidence type="ECO:0000313" key="7">
    <source>
        <dbReference type="EMBL" id="MFC5649695.1"/>
    </source>
</evidence>
<dbReference type="PANTHER" id="PTHR46018:SF2">
    <property type="entry name" value="ZINC PHOSPHODIESTERASE ELAC PROTEIN 1"/>
    <property type="match status" value="1"/>
</dbReference>
<accession>A0ABW0VUY9</accession>
<comment type="caution">
    <text evidence="7">The sequence shown here is derived from an EMBL/GenBank/DDBJ whole genome shotgun (WGS) entry which is preliminary data.</text>
</comment>
<dbReference type="Pfam" id="PF12706">
    <property type="entry name" value="Lactamase_B_2"/>
    <property type="match status" value="1"/>
</dbReference>
<evidence type="ECO:0000256" key="5">
    <source>
        <dbReference type="ARBA" id="ARBA00048505"/>
    </source>
</evidence>
<evidence type="ECO:0000313" key="8">
    <source>
        <dbReference type="Proteomes" id="UP001596047"/>
    </source>
</evidence>
<dbReference type="PANTHER" id="PTHR46018">
    <property type="entry name" value="ZINC PHOSPHODIESTERASE ELAC PROTEIN 1"/>
    <property type="match status" value="1"/>
</dbReference>
<keyword evidence="1" id="KW-0255">Endonuclease</keyword>
<evidence type="ECO:0000256" key="1">
    <source>
        <dbReference type="ARBA" id="ARBA00022759"/>
    </source>
</evidence>
<comment type="catalytic activity">
    <reaction evidence="3">
        <text>3',5'-cyclic CMP + H2O = CMP + H(+)</text>
        <dbReference type="Rhea" id="RHEA:72675"/>
        <dbReference type="ChEBI" id="CHEBI:15377"/>
        <dbReference type="ChEBI" id="CHEBI:15378"/>
        <dbReference type="ChEBI" id="CHEBI:58003"/>
        <dbReference type="ChEBI" id="CHEBI:60377"/>
    </reaction>
    <physiologicalReaction direction="left-to-right" evidence="3">
        <dbReference type="Rhea" id="RHEA:72676"/>
    </physiologicalReaction>
</comment>